<evidence type="ECO:0000313" key="2">
    <source>
        <dbReference type="Proteomes" id="UP001227268"/>
    </source>
</evidence>
<reference evidence="1" key="1">
    <citation type="submission" date="2023-04" db="EMBL/GenBank/DDBJ databases">
        <title>Draft Genome sequencing of Naganishia species isolated from polar environments using Oxford Nanopore Technology.</title>
        <authorList>
            <person name="Leo P."/>
            <person name="Venkateswaran K."/>
        </authorList>
    </citation>
    <scope>NUCLEOTIDE SEQUENCE</scope>
    <source>
        <strain evidence="1">MNA-CCFEE 5423</strain>
    </source>
</reference>
<name>A0ACC2W6H9_9TREE</name>
<keyword evidence="2" id="KW-1185">Reference proteome</keyword>
<dbReference type="Proteomes" id="UP001227268">
    <property type="component" value="Unassembled WGS sequence"/>
</dbReference>
<organism evidence="1 2">
    <name type="scientific">Naganishia friedmannii</name>
    <dbReference type="NCBI Taxonomy" id="89922"/>
    <lineage>
        <taxon>Eukaryota</taxon>
        <taxon>Fungi</taxon>
        <taxon>Dikarya</taxon>
        <taxon>Basidiomycota</taxon>
        <taxon>Agaricomycotina</taxon>
        <taxon>Tremellomycetes</taxon>
        <taxon>Filobasidiales</taxon>
        <taxon>Filobasidiaceae</taxon>
        <taxon>Naganishia</taxon>
    </lineage>
</organism>
<accession>A0ACC2W6H9</accession>
<gene>
    <name evidence="1" type="ORF">QFC21_001376</name>
</gene>
<sequence length="120" mass="12993">MSRTSPDDDRTIITKEKLQHDLATLESNATLLDAFLPPSLKYGSEYAQQSKSSVTLDNYSPNSSAPEDSVALSYSFVNATRNGALKLVTDGEDGVIGSLGEKIEHVRSDAEQMQKSLEGL</sequence>
<proteinExistence type="predicted"/>
<comment type="caution">
    <text evidence="1">The sequence shown here is derived from an EMBL/GenBank/DDBJ whole genome shotgun (WGS) entry which is preliminary data.</text>
</comment>
<protein>
    <submittedName>
        <fullName evidence="1">Uncharacterized protein</fullName>
    </submittedName>
</protein>
<evidence type="ECO:0000313" key="1">
    <source>
        <dbReference type="EMBL" id="KAJ9106232.1"/>
    </source>
</evidence>
<dbReference type="EMBL" id="JASBWT010000003">
    <property type="protein sequence ID" value="KAJ9106232.1"/>
    <property type="molecule type" value="Genomic_DNA"/>
</dbReference>